<proteinExistence type="predicted"/>
<organism evidence="1 2">
    <name type="scientific">Hyphococcus flavus</name>
    <dbReference type="NCBI Taxonomy" id="1866326"/>
    <lineage>
        <taxon>Bacteria</taxon>
        <taxon>Pseudomonadati</taxon>
        <taxon>Pseudomonadota</taxon>
        <taxon>Alphaproteobacteria</taxon>
        <taxon>Parvularculales</taxon>
        <taxon>Parvularculaceae</taxon>
        <taxon>Hyphococcus</taxon>
    </lineage>
</organism>
<gene>
    <name evidence="1" type="ORF">PUV54_05845</name>
</gene>
<reference evidence="1" key="1">
    <citation type="submission" date="2023-02" db="EMBL/GenBank/DDBJ databases">
        <title>Genome sequence of Hyphococcus flavus.</title>
        <authorList>
            <person name="Rong J.-C."/>
            <person name="Zhao Q."/>
            <person name="Yi M."/>
            <person name="Wu J.-Y."/>
        </authorList>
    </citation>
    <scope>NUCLEOTIDE SEQUENCE</scope>
    <source>
        <strain evidence="1">MCCC 1K03223</strain>
    </source>
</reference>
<accession>A0AAE9ZH65</accession>
<name>A0AAE9ZH65_9PROT</name>
<protein>
    <submittedName>
        <fullName evidence="1">Uncharacterized protein</fullName>
    </submittedName>
</protein>
<dbReference type="AlphaFoldDB" id="A0AAE9ZH65"/>
<dbReference type="KEGG" id="hfl:PUV54_05845"/>
<sequence length="154" mass="18233">MTNTNNKYEQLAIEACELGKALWVADLKGNKEKEMQDMNRFMFKLVDDVRAGKIKKRESVLIFLIIQIVGFTAPHKLTKPDDMKVRMETARKAIEANKLSDSIKRILNRMIDLMEDSYFADESIKEQYFQIERQTVPDYLFDFYQTYLTFRQAR</sequence>
<dbReference type="RefSeq" id="WP_274494656.1">
    <property type="nucleotide sequence ID" value="NZ_CP118166.1"/>
</dbReference>
<dbReference type="Proteomes" id="UP001214043">
    <property type="component" value="Chromosome"/>
</dbReference>
<evidence type="ECO:0000313" key="2">
    <source>
        <dbReference type="Proteomes" id="UP001214043"/>
    </source>
</evidence>
<keyword evidence="2" id="KW-1185">Reference proteome</keyword>
<dbReference type="EMBL" id="CP118166">
    <property type="protein sequence ID" value="WDI32717.1"/>
    <property type="molecule type" value="Genomic_DNA"/>
</dbReference>
<evidence type="ECO:0000313" key="1">
    <source>
        <dbReference type="EMBL" id="WDI32717.1"/>
    </source>
</evidence>